<proteinExistence type="predicted"/>
<sequence length="76" mass="8795">MRAWDTKDADLETFQTLDPPTRSLISRMLDEPTDDDHAALRSHPSGRMLASWLLTLPSYRDVDGYEDDRSFPWGVR</sequence>
<dbReference type="Proteomes" id="UP000284557">
    <property type="component" value="Unassembled WGS sequence"/>
</dbReference>
<evidence type="ECO:0000313" key="1">
    <source>
        <dbReference type="EMBL" id="RIT28915.1"/>
    </source>
</evidence>
<dbReference type="RefSeq" id="WP_100520575.1">
    <property type="nucleotide sequence ID" value="NZ_QXBN01000040.1"/>
</dbReference>
<accession>A0ABD7HHC6</accession>
<comment type="caution">
    <text evidence="1">The sequence shown here is derived from an EMBL/GenBank/DDBJ whole genome shotgun (WGS) entry which is preliminary data.</text>
</comment>
<evidence type="ECO:0000313" key="2">
    <source>
        <dbReference type="Proteomes" id="UP000284557"/>
    </source>
</evidence>
<reference evidence="1 2" key="1">
    <citation type="submission" date="2018-08" db="EMBL/GenBank/DDBJ databases">
        <title>Linezolid Resistance in Mycobacterium abscessus: MIC Distribution and Comprehensive Investigation of Resistance Mechanisms.</title>
        <authorList>
            <person name="Ye M."/>
            <person name="Xu L."/>
            <person name="Zou Y."/>
            <person name="Li B."/>
            <person name="Guo Q."/>
            <person name="Zhang Y."/>
            <person name="Zhan M."/>
            <person name="Xu B."/>
            <person name="Yu F."/>
            <person name="Zhang Z."/>
            <person name="Chu H."/>
        </authorList>
    </citation>
    <scope>NUCLEOTIDE SEQUENCE [LARGE SCALE GENOMIC DNA]</scope>
    <source>
        <strain evidence="1 2">G143</strain>
    </source>
</reference>
<dbReference type="AlphaFoldDB" id="A0ABD7HHC6"/>
<protein>
    <submittedName>
        <fullName evidence="1">Uncharacterized protein</fullName>
    </submittedName>
</protein>
<dbReference type="EMBL" id="QXBN01000040">
    <property type="protein sequence ID" value="RIT28915.1"/>
    <property type="molecule type" value="Genomic_DNA"/>
</dbReference>
<gene>
    <name evidence="1" type="ORF">D2E76_26450</name>
</gene>
<organism evidence="1 2">
    <name type="scientific">Mycobacteroides abscessus</name>
    <dbReference type="NCBI Taxonomy" id="36809"/>
    <lineage>
        <taxon>Bacteria</taxon>
        <taxon>Bacillati</taxon>
        <taxon>Actinomycetota</taxon>
        <taxon>Actinomycetes</taxon>
        <taxon>Mycobacteriales</taxon>
        <taxon>Mycobacteriaceae</taxon>
        <taxon>Mycobacteroides</taxon>
    </lineage>
</organism>
<name>A0ABD7HHC6_9MYCO</name>